<name>A0ABW4UFS2_9HYPH</name>
<proteinExistence type="predicted"/>
<protein>
    <submittedName>
        <fullName evidence="1">Uncharacterized protein</fullName>
    </submittedName>
</protein>
<comment type="caution">
    <text evidence="1">The sequence shown here is derived from an EMBL/GenBank/DDBJ whole genome shotgun (WGS) entry which is preliminary data.</text>
</comment>
<evidence type="ECO:0000313" key="2">
    <source>
        <dbReference type="Proteomes" id="UP001597405"/>
    </source>
</evidence>
<dbReference type="RefSeq" id="WP_379102715.1">
    <property type="nucleotide sequence ID" value="NZ_JBHUGZ010000017.1"/>
</dbReference>
<dbReference type="Proteomes" id="UP001597405">
    <property type="component" value="Unassembled WGS sequence"/>
</dbReference>
<dbReference type="EMBL" id="JBHUGZ010000017">
    <property type="protein sequence ID" value="MFD1985966.1"/>
    <property type="molecule type" value="Genomic_DNA"/>
</dbReference>
<reference evidence="2" key="1">
    <citation type="journal article" date="2019" name="Int. J. Syst. Evol. Microbiol.">
        <title>The Global Catalogue of Microorganisms (GCM) 10K type strain sequencing project: providing services to taxonomists for standard genome sequencing and annotation.</title>
        <authorList>
            <consortium name="The Broad Institute Genomics Platform"/>
            <consortium name="The Broad Institute Genome Sequencing Center for Infectious Disease"/>
            <person name="Wu L."/>
            <person name="Ma J."/>
        </authorList>
    </citation>
    <scope>NUCLEOTIDE SEQUENCE [LARGE SCALE GENOMIC DNA]</scope>
    <source>
        <strain evidence="2">CGMCC 1.16225</strain>
    </source>
</reference>
<gene>
    <name evidence="1" type="ORF">ACFSOZ_26330</name>
</gene>
<sequence length="62" mass="6649">MTGIEPVTPAMSMQCSSAEVAFAPVEGQNKFNSLTQSMIFSETNAYLPARMIDEESETDGSA</sequence>
<organism evidence="1 2">
    <name type="scientific">Mesorhizobium newzealandense</name>
    <dbReference type="NCBI Taxonomy" id="1300302"/>
    <lineage>
        <taxon>Bacteria</taxon>
        <taxon>Pseudomonadati</taxon>
        <taxon>Pseudomonadota</taxon>
        <taxon>Alphaproteobacteria</taxon>
        <taxon>Hyphomicrobiales</taxon>
        <taxon>Phyllobacteriaceae</taxon>
        <taxon>Mesorhizobium</taxon>
    </lineage>
</organism>
<evidence type="ECO:0000313" key="1">
    <source>
        <dbReference type="EMBL" id="MFD1985966.1"/>
    </source>
</evidence>
<keyword evidence="2" id="KW-1185">Reference proteome</keyword>
<accession>A0ABW4UFS2</accession>